<dbReference type="InterPro" id="IPR011059">
    <property type="entry name" value="Metal-dep_hydrolase_composite"/>
</dbReference>
<dbReference type="InterPro" id="IPR032466">
    <property type="entry name" value="Metal_Hydrolase"/>
</dbReference>
<feature type="chain" id="PRO_5006393542" evidence="1">
    <location>
        <begin position="22"/>
        <end position="484"/>
    </location>
</feature>
<dbReference type="SUPFAM" id="SSF51556">
    <property type="entry name" value="Metallo-dependent hydrolases"/>
    <property type="match status" value="1"/>
</dbReference>
<keyword evidence="4" id="KW-1185">Reference proteome</keyword>
<dbReference type="InterPro" id="IPR006680">
    <property type="entry name" value="Amidohydro-rel"/>
</dbReference>
<protein>
    <submittedName>
        <fullName evidence="3">Amidohydrolase</fullName>
    </submittedName>
</protein>
<feature type="signal peptide" evidence="1">
    <location>
        <begin position="1"/>
        <end position="21"/>
    </location>
</feature>
<comment type="caution">
    <text evidence="3">The sequence shown here is derived from an EMBL/GenBank/DDBJ whole genome shotgun (WGS) entry which is preliminary data.</text>
</comment>
<dbReference type="Gene3D" id="3.20.20.140">
    <property type="entry name" value="Metal-dependent hydrolases"/>
    <property type="match status" value="2"/>
</dbReference>
<dbReference type="InterPro" id="IPR051781">
    <property type="entry name" value="Metallo-dep_Hydrolase"/>
</dbReference>
<accession>A0A0R0C5N2</accession>
<evidence type="ECO:0000256" key="1">
    <source>
        <dbReference type="SAM" id="SignalP"/>
    </source>
</evidence>
<dbReference type="PATRIC" id="fig|405444.3.peg.133"/>
<dbReference type="RefSeq" id="WP_057632705.1">
    <property type="nucleotide sequence ID" value="NZ_LDJI01000010.1"/>
</dbReference>
<organism evidence="3 4">
    <name type="scientific">Stenotrophomonas humi</name>
    <dbReference type="NCBI Taxonomy" id="405444"/>
    <lineage>
        <taxon>Bacteria</taxon>
        <taxon>Pseudomonadati</taxon>
        <taxon>Pseudomonadota</taxon>
        <taxon>Gammaproteobacteria</taxon>
        <taxon>Lysobacterales</taxon>
        <taxon>Lysobacteraceae</taxon>
        <taxon>Stenotrophomonas</taxon>
    </lineage>
</organism>
<keyword evidence="3" id="KW-0378">Hydrolase</keyword>
<dbReference type="Pfam" id="PF01979">
    <property type="entry name" value="Amidohydro_1"/>
    <property type="match status" value="1"/>
</dbReference>
<keyword evidence="1" id="KW-0732">Signal</keyword>
<name>A0A0R0C5N2_9GAMM</name>
<dbReference type="STRING" id="405444.ABB26_05680"/>
<dbReference type="Proteomes" id="UP000050864">
    <property type="component" value="Unassembled WGS sequence"/>
</dbReference>
<dbReference type="PANTHER" id="PTHR43135:SF3">
    <property type="entry name" value="ALPHA-D-RIBOSE 1-METHYLPHOSPHONATE 5-TRIPHOSPHATE DIPHOSPHATASE"/>
    <property type="match status" value="1"/>
</dbReference>
<dbReference type="SUPFAM" id="SSF51338">
    <property type="entry name" value="Composite domain of metallo-dependent hydrolases"/>
    <property type="match status" value="1"/>
</dbReference>
<evidence type="ECO:0000313" key="4">
    <source>
        <dbReference type="Proteomes" id="UP000050864"/>
    </source>
</evidence>
<dbReference type="OrthoDB" id="9807210at2"/>
<proteinExistence type="predicted"/>
<dbReference type="EMBL" id="LDJI01000010">
    <property type="protein sequence ID" value="KRG65023.1"/>
    <property type="molecule type" value="Genomic_DNA"/>
</dbReference>
<gene>
    <name evidence="3" type="ORF">ABB26_05680</name>
</gene>
<dbReference type="Gene3D" id="2.30.40.10">
    <property type="entry name" value="Urease, subunit C, domain 1"/>
    <property type="match status" value="2"/>
</dbReference>
<feature type="domain" description="Amidohydrolase-related" evidence="2">
    <location>
        <begin position="81"/>
        <end position="457"/>
    </location>
</feature>
<evidence type="ECO:0000313" key="3">
    <source>
        <dbReference type="EMBL" id="KRG65023.1"/>
    </source>
</evidence>
<evidence type="ECO:0000259" key="2">
    <source>
        <dbReference type="Pfam" id="PF01979"/>
    </source>
</evidence>
<dbReference type="GO" id="GO:0016810">
    <property type="term" value="F:hydrolase activity, acting on carbon-nitrogen (but not peptide) bonds"/>
    <property type="evidence" value="ECO:0007669"/>
    <property type="project" value="InterPro"/>
</dbReference>
<dbReference type="AlphaFoldDB" id="A0A0R0C5N2"/>
<dbReference type="PANTHER" id="PTHR43135">
    <property type="entry name" value="ALPHA-D-RIBOSE 1-METHYLPHOSPHONATE 5-TRIPHOSPHATE DIPHOSPHATASE"/>
    <property type="match status" value="1"/>
</dbReference>
<sequence>MKTPLSLALSALLFAAAPVIAAESTADVLIRHATVVDVEHGTTRASQTVVIRGDDIVAVGDDQALARQWRAARTIDAKNRYLIPGLWDMHVHFGGGPELIEENKALLPLYVAHGITTVRDASGDLAEQVLSWRGQIASGQLFGPQLFTSGAKIEGIAPVWKGTIEAGDKPGVDAALDREQRDQVDFVKITDSTLTPELFLYALSQAKQRGLRTSGHIPMALTVSQAVDAGISSIEHLDYAYKAGVKDEAAIAADFAAGRIDRAEANRRLHAGFDRDTAMAAYRRFAELGVAVTPTLDGGRIIDFLDVEPHDNDAYLAYIGPGLRKTYAWRVERAAKATPEQVQARHARYSQVAAVLPMLQEAGVHIMAGTDAGFLNSYNYPGIGLHNELSLYVREGLTPPQALTAATRAGPAWFGKLDRYGAVETGKAADLVLLERNPLQDIEATRSINTVILRGQVHDRAALDAMLDTAKAKVAAWNQEAATQ</sequence>
<reference evidence="3 4" key="1">
    <citation type="submission" date="2015-05" db="EMBL/GenBank/DDBJ databases">
        <title>Genome sequencing and analysis of members of genus Stenotrophomonas.</title>
        <authorList>
            <person name="Patil P.P."/>
            <person name="Midha S."/>
            <person name="Patil P.B."/>
        </authorList>
    </citation>
    <scope>NUCLEOTIDE SEQUENCE [LARGE SCALE GENOMIC DNA]</scope>
    <source>
        <strain evidence="3 4">DSM 18929</strain>
    </source>
</reference>